<organism evidence="3 4">
    <name type="scientific">Eruca vesicaria subsp. sativa</name>
    <name type="common">Garden rocket</name>
    <name type="synonym">Eruca sativa</name>
    <dbReference type="NCBI Taxonomy" id="29727"/>
    <lineage>
        <taxon>Eukaryota</taxon>
        <taxon>Viridiplantae</taxon>
        <taxon>Streptophyta</taxon>
        <taxon>Embryophyta</taxon>
        <taxon>Tracheophyta</taxon>
        <taxon>Spermatophyta</taxon>
        <taxon>Magnoliopsida</taxon>
        <taxon>eudicotyledons</taxon>
        <taxon>Gunneridae</taxon>
        <taxon>Pentapetalae</taxon>
        <taxon>rosids</taxon>
        <taxon>malvids</taxon>
        <taxon>Brassicales</taxon>
        <taxon>Brassicaceae</taxon>
        <taxon>Brassiceae</taxon>
        <taxon>Eruca</taxon>
    </lineage>
</organism>
<protein>
    <recommendedName>
        <fullName evidence="2">Peptidase A1 domain-containing protein</fullName>
    </recommendedName>
</protein>
<sequence length="353" mass="40186">MPPITIFLRSHSNQAYSGLMEFGGGLFDVSFNTGMHGIWVPGRIRIGITPRGRFRYLADQTNFYDESDESDTYDEAPGTETSIRWRSGDVTIYGSRRTDEMTLGSGYTVTFCRGFVIYDIVDPVQFYMGTMYDGFVGLRSPPPGNTDPSDLPIWRTMMSRGLLPSSQFSLYLRYNDSDDTNGGSITFGGVDRDNYIGHHQYFDLVQNSYEWKIHMYSVAVAGHLPQYCQKVLIDSGSKYIYGPPHIIHAINRQICGRQVPLHGPTVLTDGERETLSQGPDVTFNFNEDCGLTIGPADYVIFDEDEQDYTTAFRHLVFQPGEETYFVLGIPWLLRYHTIFDFRERRIGFARSVQ</sequence>
<evidence type="ECO:0000313" key="3">
    <source>
        <dbReference type="EMBL" id="CAH8388357.1"/>
    </source>
</evidence>
<evidence type="ECO:0000313" key="4">
    <source>
        <dbReference type="Proteomes" id="UP001642260"/>
    </source>
</evidence>
<dbReference type="Pfam" id="PF00026">
    <property type="entry name" value="Asp"/>
    <property type="match status" value="1"/>
</dbReference>
<keyword evidence="4" id="KW-1185">Reference proteome</keyword>
<evidence type="ECO:0000256" key="1">
    <source>
        <dbReference type="ARBA" id="ARBA00007447"/>
    </source>
</evidence>
<dbReference type="PRINTS" id="PR00792">
    <property type="entry name" value="PEPSIN"/>
</dbReference>
<name>A0ABC8LY56_ERUVS</name>
<dbReference type="InterPro" id="IPR033121">
    <property type="entry name" value="PEPTIDASE_A1"/>
</dbReference>
<dbReference type="Proteomes" id="UP001642260">
    <property type="component" value="Unassembled WGS sequence"/>
</dbReference>
<dbReference type="PANTHER" id="PTHR47966:SF39">
    <property type="entry name" value="EUKARYOTIC ASPARTYL PROTEASE FAMILY PROTEIN"/>
    <property type="match status" value="1"/>
</dbReference>
<proteinExistence type="inferred from homology"/>
<accession>A0ABC8LY56</accession>
<dbReference type="AlphaFoldDB" id="A0ABC8LY56"/>
<dbReference type="Gene3D" id="2.40.70.10">
    <property type="entry name" value="Acid Proteases"/>
    <property type="match status" value="2"/>
</dbReference>
<reference evidence="3 4" key="1">
    <citation type="submission" date="2022-03" db="EMBL/GenBank/DDBJ databases">
        <authorList>
            <person name="Macdonald S."/>
            <person name="Ahmed S."/>
            <person name="Newling K."/>
        </authorList>
    </citation>
    <scope>NUCLEOTIDE SEQUENCE [LARGE SCALE GENOMIC DNA]</scope>
</reference>
<dbReference type="PROSITE" id="PS51767">
    <property type="entry name" value="PEPTIDASE_A1"/>
    <property type="match status" value="1"/>
</dbReference>
<dbReference type="CDD" id="cd05471">
    <property type="entry name" value="pepsin_like"/>
    <property type="match status" value="1"/>
</dbReference>
<dbReference type="PANTHER" id="PTHR47966">
    <property type="entry name" value="BETA-SITE APP-CLEAVING ENZYME, ISOFORM A-RELATED"/>
    <property type="match status" value="1"/>
</dbReference>
<dbReference type="SUPFAM" id="SSF50630">
    <property type="entry name" value="Acid proteases"/>
    <property type="match status" value="1"/>
</dbReference>
<dbReference type="EMBL" id="CAKOAT010794042">
    <property type="protein sequence ID" value="CAH8388357.1"/>
    <property type="molecule type" value="Genomic_DNA"/>
</dbReference>
<comment type="caution">
    <text evidence="3">The sequence shown here is derived from an EMBL/GenBank/DDBJ whole genome shotgun (WGS) entry which is preliminary data.</text>
</comment>
<evidence type="ECO:0000259" key="2">
    <source>
        <dbReference type="PROSITE" id="PS51767"/>
    </source>
</evidence>
<gene>
    <name evidence="3" type="ORF">ERUC_LOCUS40840</name>
</gene>
<feature type="domain" description="Peptidase A1" evidence="2">
    <location>
        <begin position="16"/>
        <end position="349"/>
    </location>
</feature>
<dbReference type="InterPro" id="IPR034164">
    <property type="entry name" value="Pepsin-like_dom"/>
</dbReference>
<dbReference type="InterPro" id="IPR001461">
    <property type="entry name" value="Aspartic_peptidase_A1"/>
</dbReference>
<comment type="similarity">
    <text evidence="1">Belongs to the peptidase A1 family.</text>
</comment>
<dbReference type="InterPro" id="IPR021109">
    <property type="entry name" value="Peptidase_aspartic_dom_sf"/>
</dbReference>